<gene>
    <name evidence="3" type="ORF">SPLIT_LOCUS7517</name>
</gene>
<feature type="coiled-coil region" evidence="1">
    <location>
        <begin position="246"/>
        <end position="280"/>
    </location>
</feature>
<name>A0A9P0I8M0_SPOLI</name>
<proteinExistence type="predicted"/>
<dbReference type="InterPro" id="IPR011011">
    <property type="entry name" value="Znf_FYVE_PHD"/>
</dbReference>
<reference evidence="3" key="1">
    <citation type="submission" date="2022-02" db="EMBL/GenBank/DDBJ databases">
        <authorList>
            <person name="King R."/>
        </authorList>
    </citation>
    <scope>NUCLEOTIDE SEQUENCE</scope>
</reference>
<sequence length="328" mass="37168">MATRPSITKTTHKRPVLVTCYRCKKSVNEKQTAMCSVCKNRMEPDCDGYPLQTYRLKSEESKIKWRCSMCTKKMANKVPTSDDNISNITVRKKPAQSLKQSSSHTEIHRNKRKLLSPNQDSHILSDYDTSYETNTTTPNKLLLPSSDDYYEMQDTISQLTAKLESTENELECLTLQNDELNIQVDKLTQEINILKSLCNSSTMIESSPIIINNKKERQCIASQDIFSTPTSGIQSLDVNCCTNRTYQHLYEKIAYLQRELINSEKEIKSLNTQMQILEKSLKTSSIGRQCPAEIGNSTQNTIKIFGAQQCVGLAAALTRSREATRGLK</sequence>
<dbReference type="Proteomes" id="UP001153321">
    <property type="component" value="Chromosome 25"/>
</dbReference>
<evidence type="ECO:0000256" key="2">
    <source>
        <dbReference type="SAM" id="MobiDB-lite"/>
    </source>
</evidence>
<feature type="region of interest" description="Disordered" evidence="2">
    <location>
        <begin position="92"/>
        <end position="122"/>
    </location>
</feature>
<evidence type="ECO:0000313" key="3">
    <source>
        <dbReference type="EMBL" id="CAH1642161.1"/>
    </source>
</evidence>
<dbReference type="InterPro" id="IPR013083">
    <property type="entry name" value="Znf_RING/FYVE/PHD"/>
</dbReference>
<dbReference type="SUPFAM" id="SSF57903">
    <property type="entry name" value="FYVE/PHD zinc finger"/>
    <property type="match status" value="1"/>
</dbReference>
<dbReference type="AlphaFoldDB" id="A0A9P0I8M0"/>
<keyword evidence="4" id="KW-1185">Reference proteome</keyword>
<dbReference type="EMBL" id="LR824556">
    <property type="protein sequence ID" value="CAH1642161.1"/>
    <property type="molecule type" value="Genomic_DNA"/>
</dbReference>
<accession>A0A9P0I8M0</accession>
<evidence type="ECO:0000256" key="1">
    <source>
        <dbReference type="SAM" id="Coils"/>
    </source>
</evidence>
<protein>
    <submittedName>
        <fullName evidence="3">Uncharacterized protein</fullName>
    </submittedName>
</protein>
<organism evidence="3 4">
    <name type="scientific">Spodoptera littoralis</name>
    <name type="common">Egyptian cotton leafworm</name>
    <dbReference type="NCBI Taxonomy" id="7109"/>
    <lineage>
        <taxon>Eukaryota</taxon>
        <taxon>Metazoa</taxon>
        <taxon>Ecdysozoa</taxon>
        <taxon>Arthropoda</taxon>
        <taxon>Hexapoda</taxon>
        <taxon>Insecta</taxon>
        <taxon>Pterygota</taxon>
        <taxon>Neoptera</taxon>
        <taxon>Endopterygota</taxon>
        <taxon>Lepidoptera</taxon>
        <taxon>Glossata</taxon>
        <taxon>Ditrysia</taxon>
        <taxon>Noctuoidea</taxon>
        <taxon>Noctuidae</taxon>
        <taxon>Amphipyrinae</taxon>
        <taxon>Spodoptera</taxon>
    </lineage>
</organism>
<dbReference type="Gene3D" id="3.30.40.10">
    <property type="entry name" value="Zinc/RING finger domain, C3HC4 (zinc finger)"/>
    <property type="match status" value="1"/>
</dbReference>
<feature type="coiled-coil region" evidence="1">
    <location>
        <begin position="149"/>
        <end position="197"/>
    </location>
</feature>
<keyword evidence="1" id="KW-0175">Coiled coil</keyword>
<evidence type="ECO:0000313" key="4">
    <source>
        <dbReference type="Proteomes" id="UP001153321"/>
    </source>
</evidence>